<keyword evidence="3" id="KW-1185">Reference proteome</keyword>
<comment type="caution">
    <text evidence="2">The sequence shown here is derived from an EMBL/GenBank/DDBJ whole genome shotgun (WGS) entry which is preliminary data.</text>
</comment>
<gene>
    <name evidence="2" type="ORF">G6011_06751</name>
</gene>
<evidence type="ECO:0000313" key="3">
    <source>
        <dbReference type="Proteomes" id="UP001199106"/>
    </source>
</evidence>
<sequence>MNCTALQQHLSCLISQEMIHLSVTANCSSTATEWPTEDTWTNIAIGTVAVTVAVLQLLLGNRIANTITRLHARHANEGIELVGVDEV</sequence>
<feature type="transmembrane region" description="Helical" evidence="1">
    <location>
        <begin position="39"/>
        <end position="59"/>
    </location>
</feature>
<evidence type="ECO:0000256" key="1">
    <source>
        <dbReference type="SAM" id="Phobius"/>
    </source>
</evidence>
<keyword evidence="1" id="KW-1133">Transmembrane helix</keyword>
<organism evidence="2 3">
    <name type="scientific">Alternaria panax</name>
    <dbReference type="NCBI Taxonomy" id="48097"/>
    <lineage>
        <taxon>Eukaryota</taxon>
        <taxon>Fungi</taxon>
        <taxon>Dikarya</taxon>
        <taxon>Ascomycota</taxon>
        <taxon>Pezizomycotina</taxon>
        <taxon>Dothideomycetes</taxon>
        <taxon>Pleosporomycetidae</taxon>
        <taxon>Pleosporales</taxon>
        <taxon>Pleosporineae</taxon>
        <taxon>Pleosporaceae</taxon>
        <taxon>Alternaria</taxon>
        <taxon>Alternaria sect. Panax</taxon>
    </lineage>
</organism>
<evidence type="ECO:0008006" key="4">
    <source>
        <dbReference type="Google" id="ProtNLM"/>
    </source>
</evidence>
<dbReference type="AlphaFoldDB" id="A0AAD4I8A8"/>
<protein>
    <recommendedName>
        <fullName evidence="4">Transmembrane protein</fullName>
    </recommendedName>
</protein>
<keyword evidence="1" id="KW-0812">Transmembrane</keyword>
<proteinExistence type="predicted"/>
<dbReference type="EMBL" id="JAANER010000005">
    <property type="protein sequence ID" value="KAG9189883.1"/>
    <property type="molecule type" value="Genomic_DNA"/>
</dbReference>
<reference evidence="2" key="1">
    <citation type="submission" date="2021-07" db="EMBL/GenBank/DDBJ databases">
        <title>Genome Resource of American Ginseng Black Spot Pathogen Alternaria panax.</title>
        <authorList>
            <person name="Qiu C."/>
            <person name="Wang W."/>
            <person name="Liu Z."/>
        </authorList>
    </citation>
    <scope>NUCLEOTIDE SEQUENCE</scope>
    <source>
        <strain evidence="2">BNCC115425</strain>
    </source>
</reference>
<name>A0AAD4I8A8_9PLEO</name>
<dbReference type="Proteomes" id="UP001199106">
    <property type="component" value="Unassembled WGS sequence"/>
</dbReference>
<evidence type="ECO:0000313" key="2">
    <source>
        <dbReference type="EMBL" id="KAG9189883.1"/>
    </source>
</evidence>
<keyword evidence="1" id="KW-0472">Membrane</keyword>
<accession>A0AAD4I8A8</accession>